<dbReference type="PANTHER" id="PTHR33048:SF96">
    <property type="entry name" value="INTEGRAL MEMBRANE PROTEIN"/>
    <property type="match status" value="1"/>
</dbReference>
<evidence type="ECO:0000256" key="3">
    <source>
        <dbReference type="ARBA" id="ARBA00022989"/>
    </source>
</evidence>
<gene>
    <name evidence="9" type="ORF">S7711_08316</name>
</gene>
<feature type="transmembrane region" description="Helical" evidence="7">
    <location>
        <begin position="15"/>
        <end position="37"/>
    </location>
</feature>
<reference evidence="9 10" key="1">
    <citation type="journal article" date="2014" name="BMC Genomics">
        <title>Comparative genome sequencing reveals chemotype-specific gene clusters in the toxigenic black mold Stachybotrys.</title>
        <authorList>
            <person name="Semeiks J."/>
            <person name="Borek D."/>
            <person name="Otwinowski Z."/>
            <person name="Grishin N.V."/>
        </authorList>
    </citation>
    <scope>NUCLEOTIDE SEQUENCE [LARGE SCALE GENOMIC DNA]</scope>
    <source>
        <strain evidence="10">CBS 109288 / IBT 7711</strain>
    </source>
</reference>
<dbReference type="PANTHER" id="PTHR33048">
    <property type="entry name" value="PTH11-LIKE INTEGRAL MEMBRANE PROTEIN (AFU_ORTHOLOGUE AFUA_5G11245)"/>
    <property type="match status" value="1"/>
</dbReference>
<evidence type="ECO:0000256" key="1">
    <source>
        <dbReference type="ARBA" id="ARBA00004141"/>
    </source>
</evidence>
<dbReference type="GO" id="GO:0016020">
    <property type="term" value="C:membrane"/>
    <property type="evidence" value="ECO:0007669"/>
    <property type="project" value="UniProtKB-SubCell"/>
</dbReference>
<feature type="transmembrane region" description="Helical" evidence="7">
    <location>
        <begin position="249"/>
        <end position="269"/>
    </location>
</feature>
<feature type="transmembrane region" description="Helical" evidence="7">
    <location>
        <begin position="175"/>
        <end position="200"/>
    </location>
</feature>
<feature type="transmembrane region" description="Helical" evidence="7">
    <location>
        <begin position="212"/>
        <end position="234"/>
    </location>
</feature>
<feature type="compositionally biased region" description="Polar residues" evidence="6">
    <location>
        <begin position="284"/>
        <end position="293"/>
    </location>
</feature>
<dbReference type="OrthoDB" id="4682787at2759"/>
<accession>A0A084AJJ8</accession>
<dbReference type="Pfam" id="PF20684">
    <property type="entry name" value="Fung_rhodopsin"/>
    <property type="match status" value="1"/>
</dbReference>
<name>A0A084AJJ8_STACB</name>
<feature type="transmembrane region" description="Helical" evidence="7">
    <location>
        <begin position="49"/>
        <end position="70"/>
    </location>
</feature>
<keyword evidence="10" id="KW-1185">Reference proteome</keyword>
<evidence type="ECO:0000256" key="4">
    <source>
        <dbReference type="ARBA" id="ARBA00023136"/>
    </source>
</evidence>
<feature type="compositionally biased region" description="Polar residues" evidence="6">
    <location>
        <begin position="302"/>
        <end position="311"/>
    </location>
</feature>
<keyword evidence="2 7" id="KW-0812">Transmembrane</keyword>
<keyword evidence="3 7" id="KW-1133">Transmembrane helix</keyword>
<evidence type="ECO:0000256" key="5">
    <source>
        <dbReference type="ARBA" id="ARBA00038359"/>
    </source>
</evidence>
<comment type="similarity">
    <text evidence="5">Belongs to the SAT4 family.</text>
</comment>
<dbReference type="Proteomes" id="UP000028045">
    <property type="component" value="Unassembled WGS sequence"/>
</dbReference>
<feature type="transmembrane region" description="Helical" evidence="7">
    <location>
        <begin position="127"/>
        <end position="149"/>
    </location>
</feature>
<protein>
    <recommendedName>
        <fullName evidence="8">Rhodopsin domain-containing protein</fullName>
    </recommendedName>
</protein>
<feature type="domain" description="Rhodopsin" evidence="8">
    <location>
        <begin position="33"/>
        <end position="274"/>
    </location>
</feature>
<evidence type="ECO:0000256" key="6">
    <source>
        <dbReference type="SAM" id="MobiDB-lite"/>
    </source>
</evidence>
<sequence length="408" mass="45278">MSNQPVDLEETNSAALLATVYVILPLSWLSVGLRVFTRTFLIKSFKWDDWFMLAGQIVFTAFCVFLILGVRSGIGRHNAAITDVETEVQALMWQALATATYVLDMMLIKLSIGLFLLRLAVAPVYKWIIRISLAIITIWSLVLFFWNLFQCSPVEKQWDYRITEGRCVSVDQIVAAAYAISVMTILSDWLYALLPIPMLWNVKMTAQTKATVIAILGLGIFASIATLVRLAFLADLEDTDDILFAGTDAMVWTIIEPGVALIAASLATIRPLLRAMRVPGFDTTKATTENSARSGIKRSRNKSQPASTPGSAPTDVSLVDLATRHDTQPRRPLEEDERGLRPGNSFDQRTNDSKSEIYVIEGHAFSAERRSLDQIHNVGAQSQDDAFMGLAITDPKNQKHDCLRANPP</sequence>
<feature type="region of interest" description="Disordered" evidence="6">
    <location>
        <begin position="284"/>
        <end position="354"/>
    </location>
</feature>
<evidence type="ECO:0000313" key="9">
    <source>
        <dbReference type="EMBL" id="KEY65477.1"/>
    </source>
</evidence>
<dbReference type="HOGENOM" id="CLU_028200_3_4_1"/>
<comment type="subcellular location">
    <subcellularLocation>
        <location evidence="1">Membrane</location>
        <topology evidence="1">Multi-pass membrane protein</topology>
    </subcellularLocation>
</comment>
<organism evidence="9 10">
    <name type="scientific">Stachybotrys chartarum (strain CBS 109288 / IBT 7711)</name>
    <name type="common">Toxic black mold</name>
    <name type="synonym">Stilbospora chartarum</name>
    <dbReference type="NCBI Taxonomy" id="1280523"/>
    <lineage>
        <taxon>Eukaryota</taxon>
        <taxon>Fungi</taxon>
        <taxon>Dikarya</taxon>
        <taxon>Ascomycota</taxon>
        <taxon>Pezizomycotina</taxon>
        <taxon>Sordariomycetes</taxon>
        <taxon>Hypocreomycetidae</taxon>
        <taxon>Hypocreales</taxon>
        <taxon>Stachybotryaceae</taxon>
        <taxon>Stachybotrys</taxon>
    </lineage>
</organism>
<evidence type="ECO:0000259" key="8">
    <source>
        <dbReference type="Pfam" id="PF20684"/>
    </source>
</evidence>
<feature type="transmembrane region" description="Helical" evidence="7">
    <location>
        <begin position="90"/>
        <end position="115"/>
    </location>
</feature>
<feature type="compositionally biased region" description="Basic and acidic residues" evidence="6">
    <location>
        <begin position="322"/>
        <end position="333"/>
    </location>
</feature>
<evidence type="ECO:0000313" key="10">
    <source>
        <dbReference type="Proteomes" id="UP000028045"/>
    </source>
</evidence>
<proteinExistence type="inferred from homology"/>
<keyword evidence="4 7" id="KW-0472">Membrane</keyword>
<dbReference type="InterPro" id="IPR049326">
    <property type="entry name" value="Rhodopsin_dom_fungi"/>
</dbReference>
<evidence type="ECO:0000256" key="7">
    <source>
        <dbReference type="SAM" id="Phobius"/>
    </source>
</evidence>
<evidence type="ECO:0000256" key="2">
    <source>
        <dbReference type="ARBA" id="ARBA00022692"/>
    </source>
</evidence>
<dbReference type="EMBL" id="KL648702">
    <property type="protein sequence ID" value="KEY65477.1"/>
    <property type="molecule type" value="Genomic_DNA"/>
</dbReference>
<dbReference type="InterPro" id="IPR052337">
    <property type="entry name" value="SAT4-like"/>
</dbReference>
<dbReference type="AlphaFoldDB" id="A0A084AJJ8"/>